<dbReference type="RefSeq" id="WP_223920793.1">
    <property type="nucleotide sequence ID" value="NZ_BPNL01000154.1"/>
</dbReference>
<name>A0AAI9PCA1_AERCA</name>
<accession>A0AAI9PCA1</accession>
<protein>
    <submittedName>
        <fullName evidence="1">Uncharacterized protein</fullName>
    </submittedName>
</protein>
<reference evidence="1" key="1">
    <citation type="submission" date="2021-07" db="EMBL/GenBank/DDBJ databases">
        <title>Draft genome sequence of carbapenem-resistant Aeromonas spp. in Japan.</title>
        <authorList>
            <person name="Maehana S."/>
            <person name="Suzuki M."/>
            <person name="Kitasato H."/>
        </authorList>
    </citation>
    <scope>NUCLEOTIDE SEQUENCE</scope>
    <source>
        <strain evidence="1">KAM348</strain>
    </source>
</reference>
<comment type="caution">
    <text evidence="1">The sequence shown here is derived from an EMBL/GenBank/DDBJ whole genome shotgun (WGS) entry which is preliminary data.</text>
</comment>
<proteinExistence type="predicted"/>
<evidence type="ECO:0000313" key="1">
    <source>
        <dbReference type="EMBL" id="GJA56998.1"/>
    </source>
</evidence>
<dbReference type="EMBL" id="BPNL01000154">
    <property type="protein sequence ID" value="GJA56998.1"/>
    <property type="molecule type" value="Genomic_DNA"/>
</dbReference>
<dbReference type="Proteomes" id="UP000887009">
    <property type="component" value="Unassembled WGS sequence"/>
</dbReference>
<dbReference type="AlphaFoldDB" id="A0AAI9PCA1"/>
<sequence length="206" mass="22890">MFGCSDEDKLNCNAEETKSTATQIMDNEIANIAHSPFVKHIIQSKGMPSKGDIENIKAVSIDEKIGAATCSATYKFSFGGINASTEFTYDLNWLQDKKTTEVKADVQSARSITNKVFLTLGPIVEHERRAAEMAAYKKRQEQAALEAQQQPVSVELENANKSEPELTPSQQQCVNTKMDDYRVEVGQDALISYDQISEWEGQCRGN</sequence>
<organism evidence="1 2">
    <name type="scientific">Aeromonas caviae</name>
    <name type="common">Aeromonas punctata</name>
    <dbReference type="NCBI Taxonomy" id="648"/>
    <lineage>
        <taxon>Bacteria</taxon>
        <taxon>Pseudomonadati</taxon>
        <taxon>Pseudomonadota</taxon>
        <taxon>Gammaproteobacteria</taxon>
        <taxon>Aeromonadales</taxon>
        <taxon>Aeromonadaceae</taxon>
        <taxon>Aeromonas</taxon>
    </lineage>
</organism>
<gene>
    <name evidence="1" type="ORF">KAM348_44210</name>
</gene>
<evidence type="ECO:0000313" key="2">
    <source>
        <dbReference type="Proteomes" id="UP000887009"/>
    </source>
</evidence>